<evidence type="ECO:0008006" key="4">
    <source>
        <dbReference type="Google" id="ProtNLM"/>
    </source>
</evidence>
<accession>A0ABP8PWY3</accession>
<gene>
    <name evidence="2" type="ORF">GCM10023095_02470</name>
</gene>
<dbReference type="EMBL" id="BAABFC010000001">
    <property type="protein sequence ID" value="GAA4492991.1"/>
    <property type="molecule type" value="Genomic_DNA"/>
</dbReference>
<dbReference type="Proteomes" id="UP001501321">
    <property type="component" value="Unassembled WGS sequence"/>
</dbReference>
<comment type="caution">
    <text evidence="2">The sequence shown here is derived from an EMBL/GenBank/DDBJ whole genome shotgun (WGS) entry which is preliminary data.</text>
</comment>
<dbReference type="RefSeq" id="WP_345009249.1">
    <property type="nucleotide sequence ID" value="NZ_BAABFC010000001.1"/>
</dbReference>
<feature type="compositionally biased region" description="Basic residues" evidence="1">
    <location>
        <begin position="38"/>
        <end position="49"/>
    </location>
</feature>
<protein>
    <recommendedName>
        <fullName evidence="4">Ribosome alternative rescue factor ArfA</fullName>
    </recommendedName>
</protein>
<name>A0ABP8PWY3_9GAMM</name>
<reference evidence="3" key="1">
    <citation type="journal article" date="2019" name="Int. J. Syst. Evol. Microbiol.">
        <title>The Global Catalogue of Microorganisms (GCM) 10K type strain sequencing project: providing services to taxonomists for standard genome sequencing and annotation.</title>
        <authorList>
            <consortium name="The Broad Institute Genomics Platform"/>
            <consortium name="The Broad Institute Genome Sequencing Center for Infectious Disease"/>
            <person name="Wu L."/>
            <person name="Ma J."/>
        </authorList>
    </citation>
    <scope>NUCLEOTIDE SEQUENCE [LARGE SCALE GENOMIC DNA]</scope>
    <source>
        <strain evidence="3">JCM 32226</strain>
    </source>
</reference>
<keyword evidence="3" id="KW-1185">Reference proteome</keyword>
<evidence type="ECO:0000256" key="1">
    <source>
        <dbReference type="SAM" id="MobiDB-lite"/>
    </source>
</evidence>
<dbReference type="Pfam" id="PF03889">
    <property type="entry name" value="ArfA"/>
    <property type="match status" value="1"/>
</dbReference>
<proteinExistence type="predicted"/>
<sequence length="62" mass="7016">MSKQPLPHQHQRGEIADNALAALVTDPLFRNRIEQNRKGKGSYRRHAKHKTGEWSAQLSLAA</sequence>
<evidence type="ECO:0000313" key="2">
    <source>
        <dbReference type="EMBL" id="GAA4492991.1"/>
    </source>
</evidence>
<feature type="region of interest" description="Disordered" evidence="1">
    <location>
        <begin position="35"/>
        <end position="62"/>
    </location>
</feature>
<dbReference type="InterPro" id="IPR005589">
    <property type="entry name" value="ArfA"/>
</dbReference>
<organism evidence="2 3">
    <name type="scientific">Pseudaeromonas paramecii</name>
    <dbReference type="NCBI Taxonomy" id="2138166"/>
    <lineage>
        <taxon>Bacteria</taxon>
        <taxon>Pseudomonadati</taxon>
        <taxon>Pseudomonadota</taxon>
        <taxon>Gammaproteobacteria</taxon>
        <taxon>Aeromonadales</taxon>
        <taxon>Aeromonadaceae</taxon>
        <taxon>Pseudaeromonas</taxon>
    </lineage>
</organism>
<evidence type="ECO:0000313" key="3">
    <source>
        <dbReference type="Proteomes" id="UP001501321"/>
    </source>
</evidence>